<comment type="subcellular location">
    <subcellularLocation>
        <location evidence="1">Golgi apparatus</location>
        <location evidence="1">Golgi stack membrane</location>
        <topology evidence="1">Peripheral membrane protein</topology>
        <orientation evidence="1">Cytoplasmic side</orientation>
    </subcellularLocation>
    <subcellularLocation>
        <location evidence="2">Golgi apparatus</location>
        <location evidence="2">trans-Golgi network membrane</location>
        <topology evidence="2">Peripheral membrane protein</topology>
        <orientation evidence="2">Cytoplasmic side</orientation>
    </subcellularLocation>
</comment>
<dbReference type="Gene3D" id="1.10.3630.10">
    <property type="entry name" value="yeast vps74-n-term truncation variant domain like"/>
    <property type="match status" value="1"/>
</dbReference>
<dbReference type="InterPro" id="IPR008628">
    <property type="entry name" value="GPP34-like"/>
</dbReference>
<reference evidence="8" key="1">
    <citation type="submission" date="2020-04" db="EMBL/GenBank/DDBJ databases">
        <authorList>
            <person name="Neveu A P."/>
        </authorList>
    </citation>
    <scope>NUCLEOTIDE SEQUENCE</scope>
    <source>
        <tissue evidence="8">Whole embryo</tissue>
    </source>
</reference>
<evidence type="ECO:0000256" key="7">
    <source>
        <dbReference type="SAM" id="MobiDB-lite"/>
    </source>
</evidence>
<dbReference type="EMBL" id="LR785528">
    <property type="protein sequence ID" value="CAB3250261.1"/>
    <property type="molecule type" value="mRNA"/>
</dbReference>
<dbReference type="PANTHER" id="PTHR12704">
    <property type="entry name" value="TRANS-GOLGI PROTEIN GMX33"/>
    <property type="match status" value="1"/>
</dbReference>
<evidence type="ECO:0000256" key="2">
    <source>
        <dbReference type="ARBA" id="ARBA00004546"/>
    </source>
</evidence>
<dbReference type="GO" id="GO:0048194">
    <property type="term" value="P:Golgi vesicle budding"/>
    <property type="evidence" value="ECO:0007669"/>
    <property type="project" value="TreeGrafter"/>
</dbReference>
<organism evidence="8">
    <name type="scientific">Phallusia mammillata</name>
    <dbReference type="NCBI Taxonomy" id="59560"/>
    <lineage>
        <taxon>Eukaryota</taxon>
        <taxon>Metazoa</taxon>
        <taxon>Chordata</taxon>
        <taxon>Tunicata</taxon>
        <taxon>Ascidiacea</taxon>
        <taxon>Phlebobranchia</taxon>
        <taxon>Ascidiidae</taxon>
        <taxon>Phallusia</taxon>
    </lineage>
</organism>
<feature type="region of interest" description="Disordered" evidence="7">
    <location>
        <begin position="1"/>
        <end position="45"/>
    </location>
</feature>
<evidence type="ECO:0000256" key="1">
    <source>
        <dbReference type="ARBA" id="ARBA00004344"/>
    </source>
</evidence>
<gene>
    <name evidence="8" type="primary">Golph3</name>
</gene>
<comment type="similarity">
    <text evidence="3">Belongs to the GOLPH3/VPS74 family.</text>
</comment>
<dbReference type="Pfam" id="PF05719">
    <property type="entry name" value="GPP34"/>
    <property type="match status" value="1"/>
</dbReference>
<dbReference type="InterPro" id="IPR038261">
    <property type="entry name" value="GPP34-like_sf"/>
</dbReference>
<feature type="compositionally biased region" description="Polar residues" evidence="7">
    <location>
        <begin position="1"/>
        <end position="28"/>
    </location>
</feature>
<dbReference type="AlphaFoldDB" id="A0A6F9DED8"/>
<evidence type="ECO:0000256" key="3">
    <source>
        <dbReference type="ARBA" id="ARBA00007284"/>
    </source>
</evidence>
<evidence type="ECO:0000256" key="4">
    <source>
        <dbReference type="ARBA" id="ARBA00023034"/>
    </source>
</evidence>
<dbReference type="GO" id="GO:0005802">
    <property type="term" value="C:trans-Golgi network"/>
    <property type="evidence" value="ECO:0007669"/>
    <property type="project" value="TreeGrafter"/>
</dbReference>
<keyword evidence="5" id="KW-0446">Lipid-binding</keyword>
<dbReference type="GO" id="GO:0000139">
    <property type="term" value="C:Golgi membrane"/>
    <property type="evidence" value="ECO:0007669"/>
    <property type="project" value="GOC"/>
</dbReference>
<keyword evidence="4" id="KW-0333">Golgi apparatus</keyword>
<dbReference type="GO" id="GO:0032580">
    <property type="term" value="C:Golgi cisterna membrane"/>
    <property type="evidence" value="ECO:0007669"/>
    <property type="project" value="UniProtKB-SubCell"/>
</dbReference>
<dbReference type="GO" id="GO:0006890">
    <property type="term" value="P:retrograde vesicle-mediated transport, Golgi to endoplasmic reticulum"/>
    <property type="evidence" value="ECO:0007669"/>
    <property type="project" value="TreeGrafter"/>
</dbReference>
<evidence type="ECO:0000313" key="8">
    <source>
        <dbReference type="EMBL" id="CAB3250261.1"/>
    </source>
</evidence>
<protein>
    <submittedName>
        <fullName evidence="8">Golgi phosphoprotein 3-like</fullName>
    </submittedName>
</protein>
<dbReference type="GO" id="GO:0070273">
    <property type="term" value="F:phosphatidylinositol-4-phosphate binding"/>
    <property type="evidence" value="ECO:0007669"/>
    <property type="project" value="InterPro"/>
</dbReference>
<evidence type="ECO:0000256" key="5">
    <source>
        <dbReference type="ARBA" id="ARBA00023121"/>
    </source>
</evidence>
<dbReference type="GO" id="GO:0005829">
    <property type="term" value="C:cytosol"/>
    <property type="evidence" value="ECO:0007669"/>
    <property type="project" value="TreeGrafter"/>
</dbReference>
<evidence type="ECO:0000256" key="6">
    <source>
        <dbReference type="ARBA" id="ARBA00023136"/>
    </source>
</evidence>
<keyword evidence="6" id="KW-0472">Membrane</keyword>
<sequence length="288" mass="32948">MSTFRENQSGLVQRRTGQSIAASSTNQQSDDDTNSDTERFSDGSDKDMRLTLMEEVLLLGLKDREGYTSFWNDCISSGLRGCILVELALRGRIHLERQQSRRKSLLMRKIRCKNEAPTGDVILDEALNHIRRSGTDEGVQGWIDLLSGETWNPLKLHFQLRNVRERIAKNLVEKGVLTTGKQNFVLFDMTTHPVCDDSIKTRLIKRIQDAVLSKWPNDVSKMDRRTLALIYLAHASDVLENAFQILSDEDYDVAMRRVRHLLDLDVEEQAINTNSNELLWAVVSVYLK</sequence>
<proteinExistence type="evidence at transcript level"/>
<name>A0A6F9DED8_9ASCI</name>
<accession>A0A6F9DED8</accession>
<dbReference type="FunFam" id="1.10.3630.10:FF:000001">
    <property type="entry name" value="Golgi phosphoprotein 3"/>
    <property type="match status" value="1"/>
</dbReference>
<feature type="compositionally biased region" description="Basic and acidic residues" evidence="7">
    <location>
        <begin position="36"/>
        <end position="45"/>
    </location>
</feature>
<dbReference type="GO" id="GO:0043001">
    <property type="term" value="P:Golgi to plasma membrane protein transport"/>
    <property type="evidence" value="ECO:0007669"/>
    <property type="project" value="TreeGrafter"/>
</dbReference>
<dbReference type="GO" id="GO:0007030">
    <property type="term" value="P:Golgi organization"/>
    <property type="evidence" value="ECO:0007669"/>
    <property type="project" value="TreeGrafter"/>
</dbReference>
<dbReference type="PANTHER" id="PTHR12704:SF2">
    <property type="entry name" value="GOLGI PHOSPHOPROTEIN 3 HOMOLOG SAURON"/>
    <property type="match status" value="1"/>
</dbReference>